<accession>A0A1M7Q1F6</accession>
<dbReference type="Proteomes" id="UP000184513">
    <property type="component" value="Unassembled WGS sequence"/>
</dbReference>
<proteinExistence type="predicted"/>
<dbReference type="RefSeq" id="WP_084097460.1">
    <property type="nucleotide sequence ID" value="NZ_FRCY01000013.1"/>
</dbReference>
<dbReference type="PANTHER" id="PTHR12110:SF21">
    <property type="entry name" value="XYLOSE ISOMERASE-LIKE TIM BARREL DOMAIN-CONTAINING PROTEIN"/>
    <property type="match status" value="1"/>
</dbReference>
<dbReference type="PANTHER" id="PTHR12110">
    <property type="entry name" value="HYDROXYPYRUVATE ISOMERASE"/>
    <property type="match status" value="1"/>
</dbReference>
<dbReference type="AlphaFoldDB" id="A0A1M7Q1F6"/>
<dbReference type="Pfam" id="PF01261">
    <property type="entry name" value="AP_endonuc_2"/>
    <property type="match status" value="1"/>
</dbReference>
<evidence type="ECO:0000313" key="3">
    <source>
        <dbReference type="EMBL" id="SHN23975.1"/>
    </source>
</evidence>
<dbReference type="Gene3D" id="3.20.20.150">
    <property type="entry name" value="Divalent-metal-dependent TIM barrel enzymes"/>
    <property type="match status" value="1"/>
</dbReference>
<name>A0A1M7Q1F6_9BACT</name>
<dbReference type="STRING" id="388280.SAMN04488057_11314"/>
<feature type="signal peptide" evidence="1">
    <location>
        <begin position="1"/>
        <end position="25"/>
    </location>
</feature>
<protein>
    <submittedName>
        <fullName evidence="3">Sugar phosphate isomerase/epimerase</fullName>
    </submittedName>
</protein>
<dbReference type="OrthoDB" id="128241at2"/>
<dbReference type="InterPro" id="IPR013022">
    <property type="entry name" value="Xyl_isomerase-like_TIM-brl"/>
</dbReference>
<feature type="chain" id="PRO_5013314633" evidence="1">
    <location>
        <begin position="26"/>
        <end position="310"/>
    </location>
</feature>
<evidence type="ECO:0000256" key="1">
    <source>
        <dbReference type="SAM" id="SignalP"/>
    </source>
</evidence>
<gene>
    <name evidence="3" type="ORF">SAMN04488057_11314</name>
</gene>
<organism evidence="3 4">
    <name type="scientific">Cyclobacterium lianum</name>
    <dbReference type="NCBI Taxonomy" id="388280"/>
    <lineage>
        <taxon>Bacteria</taxon>
        <taxon>Pseudomonadati</taxon>
        <taxon>Bacteroidota</taxon>
        <taxon>Cytophagia</taxon>
        <taxon>Cytophagales</taxon>
        <taxon>Cyclobacteriaceae</taxon>
        <taxon>Cyclobacterium</taxon>
    </lineage>
</organism>
<keyword evidence="4" id="KW-1185">Reference proteome</keyword>
<dbReference type="EMBL" id="FRCY01000013">
    <property type="protein sequence ID" value="SHN23975.1"/>
    <property type="molecule type" value="Genomic_DNA"/>
</dbReference>
<dbReference type="InterPro" id="IPR050312">
    <property type="entry name" value="IolE/XylAMocC-like"/>
</dbReference>
<keyword evidence="3" id="KW-0413">Isomerase</keyword>
<dbReference type="SUPFAM" id="SSF51658">
    <property type="entry name" value="Xylose isomerase-like"/>
    <property type="match status" value="1"/>
</dbReference>
<keyword evidence="1" id="KW-0732">Signal</keyword>
<dbReference type="GO" id="GO:0016853">
    <property type="term" value="F:isomerase activity"/>
    <property type="evidence" value="ECO:0007669"/>
    <property type="project" value="UniProtKB-KW"/>
</dbReference>
<evidence type="ECO:0000313" key="4">
    <source>
        <dbReference type="Proteomes" id="UP000184513"/>
    </source>
</evidence>
<evidence type="ECO:0000259" key="2">
    <source>
        <dbReference type="Pfam" id="PF01261"/>
    </source>
</evidence>
<dbReference type="InterPro" id="IPR036237">
    <property type="entry name" value="Xyl_isomerase-like_sf"/>
</dbReference>
<feature type="domain" description="Xylose isomerase-like TIM barrel" evidence="2">
    <location>
        <begin position="67"/>
        <end position="299"/>
    </location>
</feature>
<sequence length="310" mass="34618">MNRRNFTRKTAMGLAMAGISPYLTAFGASQGSVRLGGPIYQNYQSPEDWVAAVRNKNYRAAYCPVSLDAGSDEVRAFEAAAKKADIVIAEVGAWSNPISPDKDMAREAFEKCTRSLQLAESIGANCCVNISGSKNTDHWAGPHKDNLTSDTFDQIVEVTRKIIDEVQPKRTYFALEPMPWAFPDSADSYLDLIRAIDRKAFGVHMDPMNLIITPNLYYGNAAMIQSCFKKLGPHIRSCHAKDIQIREDYYMPQFTEVRPGLGVLDYQVFLQELSQLSDIPLMMEHLSSAEEYDLAARYIRLAGQKIGITV</sequence>
<reference evidence="3 4" key="1">
    <citation type="submission" date="2016-11" db="EMBL/GenBank/DDBJ databases">
        <authorList>
            <person name="Jaros S."/>
            <person name="Januszkiewicz K."/>
            <person name="Wedrychowicz H."/>
        </authorList>
    </citation>
    <scope>NUCLEOTIDE SEQUENCE [LARGE SCALE GENOMIC DNA]</scope>
    <source>
        <strain evidence="3 4">CGMCC 1.6102</strain>
    </source>
</reference>